<keyword evidence="1" id="KW-0812">Transmembrane</keyword>
<name>D6STQ2_9BACT</name>
<evidence type="ECO:0000259" key="2">
    <source>
        <dbReference type="Pfam" id="PF09323"/>
    </source>
</evidence>
<keyword evidence="1" id="KW-0472">Membrane</keyword>
<dbReference type="InterPro" id="IPR048493">
    <property type="entry name" value="DUF1980_N"/>
</dbReference>
<dbReference type="PANTHER" id="PTHR40047:SF1">
    <property type="entry name" value="UPF0703 PROTEIN YCGQ"/>
    <property type="match status" value="1"/>
</dbReference>
<dbReference type="InterPro" id="IPR015402">
    <property type="entry name" value="DUF1980"/>
</dbReference>
<dbReference type="OrthoDB" id="5420656at2"/>
<dbReference type="Proteomes" id="UP000005496">
    <property type="component" value="Unassembled WGS sequence"/>
</dbReference>
<evidence type="ECO:0000313" key="5">
    <source>
        <dbReference type="Proteomes" id="UP000005496"/>
    </source>
</evidence>
<dbReference type="PANTHER" id="PTHR40047">
    <property type="entry name" value="UPF0703 PROTEIN YCGQ"/>
    <property type="match status" value="1"/>
</dbReference>
<dbReference type="InterPro" id="IPR048447">
    <property type="entry name" value="DUF1980_C"/>
</dbReference>
<gene>
    <name evidence="4" type="ORF">Dthio_PD1407</name>
</gene>
<dbReference type="Pfam" id="PF09323">
    <property type="entry name" value="DUF1980"/>
    <property type="match status" value="1"/>
</dbReference>
<sequence length="318" mass="36742">MLKTIILFALAILQVKLIYTGDILYYLSPKMLPFFYFSTTVFLLLAAYRAMLILAESSGLETTSQACDCCAHDEDASKFSRTAMYILFCLPLLTGFLVPPKLLDSSLVDKKGIIYREVASTPSDQLPSETRQQYTDQPGEIDHEWWEEYEFETQEQNVQEEEQQALRDELGIWYDEDYYRDLADRLIDGDKIVVSDSGHLDVMLVIAAYQEEFQGREIELTGFVYRDDHMSRDEVALTRTAITCCLADATFYGTLIRGEDLHRLERDQWITVKGEIDLARVQGQNMIMINARQVQEIDPPDSPYVYPYLYQQYNPEAQ</sequence>
<evidence type="ECO:0000313" key="4">
    <source>
        <dbReference type="EMBL" id="EFI34068.1"/>
    </source>
</evidence>
<dbReference type="Pfam" id="PF21537">
    <property type="entry name" value="DUF1980_C"/>
    <property type="match status" value="1"/>
</dbReference>
<dbReference type="NCBIfam" id="TIGR03943">
    <property type="entry name" value="TIGR03943 family putative permease subunit"/>
    <property type="match status" value="1"/>
</dbReference>
<organism evidence="4 5">
    <name type="scientific">Desulfonatronospira thiodismutans ASO3-1</name>
    <dbReference type="NCBI Taxonomy" id="555779"/>
    <lineage>
        <taxon>Bacteria</taxon>
        <taxon>Pseudomonadati</taxon>
        <taxon>Thermodesulfobacteriota</taxon>
        <taxon>Desulfovibrionia</taxon>
        <taxon>Desulfovibrionales</taxon>
        <taxon>Desulfonatronovibrionaceae</taxon>
        <taxon>Desulfonatronospira</taxon>
    </lineage>
</organism>
<feature type="transmembrane region" description="Helical" evidence="1">
    <location>
        <begin position="6"/>
        <end position="27"/>
    </location>
</feature>
<evidence type="ECO:0000256" key="1">
    <source>
        <dbReference type="SAM" id="Phobius"/>
    </source>
</evidence>
<dbReference type="RefSeq" id="WP_008871417.1">
    <property type="nucleotide sequence ID" value="NZ_ACJN02000003.1"/>
</dbReference>
<dbReference type="eggNOG" id="COG3689">
    <property type="taxonomic scope" value="Bacteria"/>
</dbReference>
<keyword evidence="1" id="KW-1133">Transmembrane helix</keyword>
<accession>D6STQ2</accession>
<reference evidence="4" key="1">
    <citation type="submission" date="2010-05" db="EMBL/GenBank/DDBJ databases">
        <title>The draft genome of Desulfonatronospira thiodismutans ASO3-1.</title>
        <authorList>
            <consortium name="US DOE Joint Genome Institute (JGI-PGF)"/>
            <person name="Lucas S."/>
            <person name="Copeland A."/>
            <person name="Lapidus A."/>
            <person name="Cheng J.-F."/>
            <person name="Bruce D."/>
            <person name="Goodwin L."/>
            <person name="Pitluck S."/>
            <person name="Chertkov O."/>
            <person name="Brettin T."/>
            <person name="Detter J.C."/>
            <person name="Han C."/>
            <person name="Land M.L."/>
            <person name="Hauser L."/>
            <person name="Kyrpides N."/>
            <person name="Mikhailova N."/>
            <person name="Muyzer G."/>
            <person name="Woyke T."/>
        </authorList>
    </citation>
    <scope>NUCLEOTIDE SEQUENCE [LARGE SCALE GENOMIC DNA]</scope>
    <source>
        <strain evidence="4">ASO3-1</strain>
    </source>
</reference>
<protein>
    <recommendedName>
        <fullName evidence="6">TIGR03943 family protein</fullName>
    </recommendedName>
</protein>
<proteinExistence type="predicted"/>
<keyword evidence="5" id="KW-1185">Reference proteome</keyword>
<dbReference type="EMBL" id="ACJN02000003">
    <property type="protein sequence ID" value="EFI34068.1"/>
    <property type="molecule type" value="Genomic_DNA"/>
</dbReference>
<feature type="domain" description="DUF1980" evidence="3">
    <location>
        <begin position="176"/>
        <end position="307"/>
    </location>
</feature>
<evidence type="ECO:0008006" key="6">
    <source>
        <dbReference type="Google" id="ProtNLM"/>
    </source>
</evidence>
<comment type="caution">
    <text evidence="4">The sequence shown here is derived from an EMBL/GenBank/DDBJ whole genome shotgun (WGS) entry which is preliminary data.</text>
</comment>
<dbReference type="AlphaFoldDB" id="D6STQ2"/>
<dbReference type="InterPro" id="IPR052955">
    <property type="entry name" value="UPF0703_membrane_permease"/>
</dbReference>
<feature type="domain" description="DUF1980" evidence="2">
    <location>
        <begin position="2"/>
        <end position="113"/>
    </location>
</feature>
<feature type="transmembrane region" description="Helical" evidence="1">
    <location>
        <begin position="34"/>
        <end position="55"/>
    </location>
</feature>
<evidence type="ECO:0000259" key="3">
    <source>
        <dbReference type="Pfam" id="PF21537"/>
    </source>
</evidence>